<protein>
    <submittedName>
        <fullName evidence="3">Peptidylprolyl isomerase</fullName>
    </submittedName>
</protein>
<keyword evidence="4" id="KW-1185">Reference proteome</keyword>
<reference evidence="4" key="1">
    <citation type="journal article" date="2019" name="Int. J. Syst. Evol. Microbiol.">
        <title>The Global Catalogue of Microorganisms (GCM) 10K type strain sequencing project: providing services to taxonomists for standard genome sequencing and annotation.</title>
        <authorList>
            <consortium name="The Broad Institute Genomics Platform"/>
            <consortium name="The Broad Institute Genome Sequencing Center for Infectious Disease"/>
            <person name="Wu L."/>
            <person name="Ma J."/>
        </authorList>
    </citation>
    <scope>NUCLEOTIDE SEQUENCE [LARGE SCALE GENOMIC DNA]</scope>
    <source>
        <strain evidence="4">JCM 1405</strain>
    </source>
</reference>
<dbReference type="RefSeq" id="WP_343771088.1">
    <property type="nucleotide sequence ID" value="NZ_BAAACF010000010.1"/>
</dbReference>
<dbReference type="Pfam" id="PF00639">
    <property type="entry name" value="Rotamase"/>
    <property type="match status" value="1"/>
</dbReference>
<dbReference type="PANTHER" id="PTHR47245:SF2">
    <property type="entry name" value="PEPTIDYL-PROLYL CIS-TRANS ISOMERASE HP_0175-RELATED"/>
    <property type="match status" value="1"/>
</dbReference>
<evidence type="ECO:0000259" key="2">
    <source>
        <dbReference type="PROSITE" id="PS50198"/>
    </source>
</evidence>
<dbReference type="InterPro" id="IPR050245">
    <property type="entry name" value="PrsA_foldase"/>
</dbReference>
<evidence type="ECO:0000313" key="3">
    <source>
        <dbReference type="EMBL" id="GAA0729972.1"/>
    </source>
</evidence>
<keyword evidence="1" id="KW-0697">Rotamase</keyword>
<evidence type="ECO:0000313" key="4">
    <source>
        <dbReference type="Proteomes" id="UP001500339"/>
    </source>
</evidence>
<dbReference type="InterPro" id="IPR000297">
    <property type="entry name" value="PPIase_PpiC"/>
</dbReference>
<dbReference type="InterPro" id="IPR046357">
    <property type="entry name" value="PPIase_dom_sf"/>
</dbReference>
<dbReference type="Gene3D" id="3.10.50.40">
    <property type="match status" value="1"/>
</dbReference>
<gene>
    <name evidence="3" type="ORF">GCM10008905_30660</name>
</gene>
<feature type="domain" description="PpiC" evidence="2">
    <location>
        <begin position="113"/>
        <end position="202"/>
    </location>
</feature>
<keyword evidence="1 3" id="KW-0413">Isomerase</keyword>
<dbReference type="PANTHER" id="PTHR47245">
    <property type="entry name" value="PEPTIDYLPROLYL ISOMERASE"/>
    <property type="match status" value="1"/>
</dbReference>
<evidence type="ECO:0000256" key="1">
    <source>
        <dbReference type="PROSITE-ProRule" id="PRU00278"/>
    </source>
</evidence>
<name>A0ABP3UEG6_9CLOT</name>
<organism evidence="3 4">
    <name type="scientific">Clostridium malenominatum</name>
    <dbReference type="NCBI Taxonomy" id="1539"/>
    <lineage>
        <taxon>Bacteria</taxon>
        <taxon>Bacillati</taxon>
        <taxon>Bacillota</taxon>
        <taxon>Clostridia</taxon>
        <taxon>Eubacteriales</taxon>
        <taxon>Clostridiaceae</taxon>
        <taxon>Clostridium</taxon>
    </lineage>
</organism>
<accession>A0ABP3UEG6</accession>
<dbReference type="SUPFAM" id="SSF54534">
    <property type="entry name" value="FKBP-like"/>
    <property type="match status" value="1"/>
</dbReference>
<dbReference type="PROSITE" id="PS01096">
    <property type="entry name" value="PPIC_PPIASE_1"/>
    <property type="match status" value="1"/>
</dbReference>
<sequence length="247" mass="28607">MENKVLAVVNGNEIKEWDLEEVIEKVPVDRQSYARSEEGKKQLLEEIIGFELFYNYAKDNNVENESRFVEQLEKIKKEVLAQYSIGKLLSQVEVSDKEIEEYYNSNKEAFRTEESIVAKHILTTTLEESEEALKKINNGMSFEEAAENFSMCPSKSSGGNLGTFGRGRMVPEFEKAAFELEVGVISSPVKTQFGYHIIKVEHKNPTFIMPLDKVKDNIKNQLLQQKQRIEYFNFTNKLREIYKVEIK</sequence>
<dbReference type="GO" id="GO:0016853">
    <property type="term" value="F:isomerase activity"/>
    <property type="evidence" value="ECO:0007669"/>
    <property type="project" value="UniProtKB-KW"/>
</dbReference>
<dbReference type="SUPFAM" id="SSF109998">
    <property type="entry name" value="Triger factor/SurA peptide-binding domain-like"/>
    <property type="match status" value="1"/>
</dbReference>
<proteinExistence type="predicted"/>
<comment type="caution">
    <text evidence="3">The sequence shown here is derived from an EMBL/GenBank/DDBJ whole genome shotgun (WGS) entry which is preliminary data.</text>
</comment>
<dbReference type="EMBL" id="BAAACF010000010">
    <property type="protein sequence ID" value="GAA0729972.1"/>
    <property type="molecule type" value="Genomic_DNA"/>
</dbReference>
<dbReference type="Gene3D" id="1.10.8.1040">
    <property type="match status" value="1"/>
</dbReference>
<dbReference type="InterPro" id="IPR027304">
    <property type="entry name" value="Trigger_fact/SurA_dom_sf"/>
</dbReference>
<dbReference type="Proteomes" id="UP001500339">
    <property type="component" value="Unassembled WGS sequence"/>
</dbReference>
<dbReference type="PROSITE" id="PS50198">
    <property type="entry name" value="PPIC_PPIASE_2"/>
    <property type="match status" value="1"/>
</dbReference>
<dbReference type="InterPro" id="IPR023058">
    <property type="entry name" value="PPIase_PpiC_CS"/>
</dbReference>